<sequence length="331" mass="37821">MSARKAMSPVEQDELLRRVSGELLASAPADWVKLRLVYTGLVDFAAVRLEAMFSDGRTEHWLPPSAAPEAMSDLRRGMYQEGQGTWYTAHLEVDRPGRYSVRYNYDEEPHFGEVRPDHSFALDHVCFPRGVDHRPDWLQLKLMGAAEERTAPLPEHVEDRPREWAAHTDPAQLRGTDVSPGGITPEVMMDLVQEIVDRTFDALRSKGAWTGIVIDHKEVLGATDTRVFVDWDEAGTQQEWLPAEADRLLCTLRTGMYQQGKGTWFRARFRIAESGEIGLEFDQKNPPEFDPVPDPRCYLWDVQRFPRSSDHIPDWLLDRLSEAQRLVKAQA</sequence>
<keyword evidence="2" id="KW-1185">Reference proteome</keyword>
<protein>
    <submittedName>
        <fullName evidence="1">Uncharacterized protein</fullName>
    </submittedName>
</protein>
<dbReference type="InterPro" id="IPR036170">
    <property type="entry name" value="YezG-like_sf"/>
</dbReference>
<reference evidence="1 2" key="1">
    <citation type="journal article" date="2014" name="Int. J. Syst. Evol. Microbiol.">
        <title>Complete genome sequence of Corynebacterium casei LMG S-19264T (=DSM 44701T), isolated from a smear-ripened cheese.</title>
        <authorList>
            <consortium name="US DOE Joint Genome Institute (JGI-PGF)"/>
            <person name="Walter F."/>
            <person name="Albersmeier A."/>
            <person name="Kalinowski J."/>
            <person name="Ruckert C."/>
        </authorList>
    </citation>
    <scope>NUCLEOTIDE SEQUENCE [LARGE SCALE GENOMIC DNA]</scope>
    <source>
        <strain evidence="1 2">KCTC 19473</strain>
    </source>
</reference>
<accession>A0A918XAB3</accession>
<dbReference type="Proteomes" id="UP000654947">
    <property type="component" value="Unassembled WGS sequence"/>
</dbReference>
<comment type="caution">
    <text evidence="1">The sequence shown here is derived from an EMBL/GenBank/DDBJ whole genome shotgun (WGS) entry which is preliminary data.</text>
</comment>
<gene>
    <name evidence="1" type="ORF">GCM10007147_15040</name>
</gene>
<evidence type="ECO:0000313" key="2">
    <source>
        <dbReference type="Proteomes" id="UP000654947"/>
    </source>
</evidence>
<proteinExistence type="predicted"/>
<dbReference type="SUPFAM" id="SSF160424">
    <property type="entry name" value="BH3703-like"/>
    <property type="match status" value="2"/>
</dbReference>
<organism evidence="1 2">
    <name type="scientific">Nocardiopsis kunsanensis</name>
    <dbReference type="NCBI Taxonomy" id="141693"/>
    <lineage>
        <taxon>Bacteria</taxon>
        <taxon>Bacillati</taxon>
        <taxon>Actinomycetota</taxon>
        <taxon>Actinomycetes</taxon>
        <taxon>Streptosporangiales</taxon>
        <taxon>Nocardiopsidaceae</taxon>
        <taxon>Nocardiopsis</taxon>
    </lineage>
</organism>
<name>A0A918XAB3_9ACTN</name>
<dbReference type="RefSeq" id="WP_152442541.1">
    <property type="nucleotide sequence ID" value="NZ_BMXL01000005.1"/>
</dbReference>
<dbReference type="AlphaFoldDB" id="A0A918XAB3"/>
<dbReference type="EMBL" id="BMXL01000005">
    <property type="protein sequence ID" value="GHD21538.1"/>
    <property type="molecule type" value="Genomic_DNA"/>
</dbReference>
<evidence type="ECO:0000313" key="1">
    <source>
        <dbReference type="EMBL" id="GHD21538.1"/>
    </source>
</evidence>